<dbReference type="InterPro" id="IPR001451">
    <property type="entry name" value="Hexapep"/>
</dbReference>
<dbReference type="InterPro" id="IPR050179">
    <property type="entry name" value="Trans_hexapeptide_repeat"/>
</dbReference>
<sequence length="231" mass="24991">MNNTENQIQKKIFGLFGSGGFAREIMPLLKKHIEHCQNEDPNSAYEAYFVELTPTTTEINSYPTISEDAFFKINCSERSFSICIADSKLREKVANKCIASGATPINLVSHQSVIYDCNEIAGGAIICAFTTITSNTKIGKHFHANIYSYVAHDSIIGDYVTFAPNVHCNGNVHIHDHAYIGTGAIIKQGTPEKPLTIGQGAIVGMGAVVTKDVPPFTTVVGNPARPLSKSS</sequence>
<dbReference type="Gene3D" id="3.40.50.20">
    <property type="match status" value="1"/>
</dbReference>
<dbReference type="Proteomes" id="UP000216429">
    <property type="component" value="Unassembled WGS sequence"/>
</dbReference>
<dbReference type="InterPro" id="IPR011004">
    <property type="entry name" value="Trimer_LpxA-like_sf"/>
</dbReference>
<evidence type="ECO:0000256" key="1">
    <source>
        <dbReference type="ARBA" id="ARBA00007274"/>
    </source>
</evidence>
<evidence type="ECO:0000313" key="3">
    <source>
        <dbReference type="EMBL" id="OZI77646.1"/>
    </source>
</evidence>
<gene>
    <name evidence="3" type="ORF">CAL22_03705</name>
</gene>
<keyword evidence="3" id="KW-0808">Transferase</keyword>
<dbReference type="OrthoDB" id="272049at2"/>
<dbReference type="SUPFAM" id="SSF51161">
    <property type="entry name" value="Trimeric LpxA-like enzymes"/>
    <property type="match status" value="1"/>
</dbReference>
<keyword evidence="4" id="KW-1185">Reference proteome</keyword>
<dbReference type="InterPro" id="IPR020019">
    <property type="entry name" value="AcTrfase_PglD-like"/>
</dbReference>
<reference evidence="4" key="1">
    <citation type="submission" date="2017-05" db="EMBL/GenBank/DDBJ databases">
        <title>Complete and WGS of Bordetella genogroups.</title>
        <authorList>
            <person name="Spilker T."/>
            <person name="Lipuma J."/>
        </authorList>
    </citation>
    <scope>NUCLEOTIDE SEQUENCE [LARGE SCALE GENOMIC DNA]</scope>
    <source>
        <strain evidence="4">AU6712</strain>
    </source>
</reference>
<dbReference type="AlphaFoldDB" id="A0A261VU65"/>
<name>A0A261VU65_9BORD</name>
<dbReference type="PANTHER" id="PTHR43300">
    <property type="entry name" value="ACETYLTRANSFERASE"/>
    <property type="match status" value="1"/>
</dbReference>
<accession>A0A261VU65</accession>
<dbReference type="CDD" id="cd03360">
    <property type="entry name" value="LbH_AT_putative"/>
    <property type="match status" value="1"/>
</dbReference>
<comment type="similarity">
    <text evidence="1">Belongs to the transferase hexapeptide repeat family.</text>
</comment>
<dbReference type="NCBIfam" id="TIGR03570">
    <property type="entry name" value="NeuD_NnaD"/>
    <property type="match status" value="1"/>
</dbReference>
<evidence type="ECO:0000313" key="4">
    <source>
        <dbReference type="Proteomes" id="UP000216429"/>
    </source>
</evidence>
<feature type="active site" description="Proton acceptor" evidence="2">
    <location>
        <position position="152"/>
    </location>
</feature>
<protein>
    <submittedName>
        <fullName evidence="3">Acetyltransferase</fullName>
    </submittedName>
</protein>
<comment type="caution">
    <text evidence="3">The sequence shown here is derived from an EMBL/GenBank/DDBJ whole genome shotgun (WGS) entry which is preliminary data.</text>
</comment>
<evidence type="ECO:0000256" key="2">
    <source>
        <dbReference type="PIRSR" id="PIRSR620019-1"/>
    </source>
</evidence>
<dbReference type="PANTHER" id="PTHR43300:SF7">
    <property type="entry name" value="UDP-N-ACETYLBACILLOSAMINE N-ACETYLTRANSFERASE"/>
    <property type="match status" value="1"/>
</dbReference>
<dbReference type="GO" id="GO:0016740">
    <property type="term" value="F:transferase activity"/>
    <property type="evidence" value="ECO:0007669"/>
    <property type="project" value="UniProtKB-KW"/>
</dbReference>
<proteinExistence type="inferred from homology"/>
<dbReference type="RefSeq" id="WP_094810457.1">
    <property type="nucleotide sequence ID" value="NZ_NEVU01000001.1"/>
</dbReference>
<dbReference type="EMBL" id="NEVU01000001">
    <property type="protein sequence ID" value="OZI77646.1"/>
    <property type="molecule type" value="Genomic_DNA"/>
</dbReference>
<feature type="site" description="Increases basicity of active site His" evidence="2">
    <location>
        <position position="153"/>
    </location>
</feature>
<organism evidence="3 4">
    <name type="scientific">Bordetella genomosp. 12</name>
    <dbReference type="NCBI Taxonomy" id="463035"/>
    <lineage>
        <taxon>Bacteria</taxon>
        <taxon>Pseudomonadati</taxon>
        <taxon>Pseudomonadota</taxon>
        <taxon>Betaproteobacteria</taxon>
        <taxon>Burkholderiales</taxon>
        <taxon>Alcaligenaceae</taxon>
        <taxon>Bordetella</taxon>
    </lineage>
</organism>
<dbReference type="Pfam" id="PF00132">
    <property type="entry name" value="Hexapep"/>
    <property type="match status" value="1"/>
</dbReference>
<dbReference type="Gene3D" id="2.160.10.10">
    <property type="entry name" value="Hexapeptide repeat proteins"/>
    <property type="match status" value="1"/>
</dbReference>